<evidence type="ECO:0008006" key="6">
    <source>
        <dbReference type="Google" id="ProtNLM"/>
    </source>
</evidence>
<comment type="caution">
    <text evidence="4">The sequence shown here is derived from an EMBL/GenBank/DDBJ whole genome shotgun (WGS) entry which is preliminary data.</text>
</comment>
<sequence length="299" mass="34133">MTIYEEDDSSNSFDGEAKYNQQQDDGEENGLLPSSGRHGSTKRPTNSWLSSRLQISLIALNSFFLILNIVAWSALDSQVLPPSPAKEAVQYELRRFTGVGARESEFVGPASDKMDSKWDHLIDNGKWFANARDMFVKVNGNPDTGLRIPDDPEGRFFGMLQVNHQLHCVDILRRSTWFNIERYRNRDHFSNMTDEDVIIHANHCVEILRQSLQCHGDTAMLTFNWVHGHDWPQSAWRSLHSCQNWDALNEWRAENDISHLVTHLERPSWVLDPNAEAPGHRGAAEAVDPIVCRDLECDP</sequence>
<comment type="similarity">
    <text evidence="1">Belongs to the ustYa family.</text>
</comment>
<reference evidence="4 5" key="1">
    <citation type="submission" date="2014-02" db="EMBL/GenBank/DDBJ databases">
        <title>The genome sequence of Colletotrichum nymphaeae SA-01.</title>
        <authorList>
            <person name="Baroncelli R."/>
            <person name="Thon M.R."/>
        </authorList>
    </citation>
    <scope>NUCLEOTIDE SEQUENCE [LARGE SCALE GENOMIC DNA]</scope>
    <source>
        <strain evidence="4 5">SA-01</strain>
    </source>
</reference>
<evidence type="ECO:0000313" key="4">
    <source>
        <dbReference type="EMBL" id="KXH39173.1"/>
    </source>
</evidence>
<organism evidence="4 5">
    <name type="scientific">Colletotrichum nymphaeae SA-01</name>
    <dbReference type="NCBI Taxonomy" id="1460502"/>
    <lineage>
        <taxon>Eukaryota</taxon>
        <taxon>Fungi</taxon>
        <taxon>Dikarya</taxon>
        <taxon>Ascomycota</taxon>
        <taxon>Pezizomycotina</taxon>
        <taxon>Sordariomycetes</taxon>
        <taxon>Hypocreomycetidae</taxon>
        <taxon>Glomerellales</taxon>
        <taxon>Glomerellaceae</taxon>
        <taxon>Colletotrichum</taxon>
        <taxon>Colletotrichum acutatum species complex</taxon>
    </lineage>
</organism>
<gene>
    <name evidence="4" type="ORF">CNYM01_05957</name>
</gene>
<keyword evidence="3" id="KW-0812">Transmembrane</keyword>
<keyword evidence="3" id="KW-0472">Membrane</keyword>
<evidence type="ECO:0000256" key="3">
    <source>
        <dbReference type="SAM" id="Phobius"/>
    </source>
</evidence>
<name>A0A135STC2_9PEZI</name>
<protein>
    <recommendedName>
        <fullName evidence="6">Tat pathway signal sequence</fullName>
    </recommendedName>
</protein>
<dbReference type="PANTHER" id="PTHR33365:SF7">
    <property type="entry name" value="TAT PATHWAY SIGNAL SEQUENCE"/>
    <property type="match status" value="1"/>
</dbReference>
<feature type="region of interest" description="Disordered" evidence="2">
    <location>
        <begin position="1"/>
        <end position="46"/>
    </location>
</feature>
<evidence type="ECO:0000313" key="5">
    <source>
        <dbReference type="Proteomes" id="UP000070054"/>
    </source>
</evidence>
<dbReference type="EMBL" id="JEMN01001364">
    <property type="protein sequence ID" value="KXH39173.1"/>
    <property type="molecule type" value="Genomic_DNA"/>
</dbReference>
<dbReference type="Proteomes" id="UP000070054">
    <property type="component" value="Unassembled WGS sequence"/>
</dbReference>
<proteinExistence type="inferred from homology"/>
<evidence type="ECO:0000256" key="1">
    <source>
        <dbReference type="ARBA" id="ARBA00035112"/>
    </source>
</evidence>
<evidence type="ECO:0000256" key="2">
    <source>
        <dbReference type="SAM" id="MobiDB-lite"/>
    </source>
</evidence>
<keyword evidence="3" id="KW-1133">Transmembrane helix</keyword>
<accession>A0A135STC2</accession>
<dbReference type="Pfam" id="PF11807">
    <property type="entry name" value="UstYa"/>
    <property type="match status" value="1"/>
</dbReference>
<dbReference type="InterPro" id="IPR021765">
    <property type="entry name" value="UstYa-like"/>
</dbReference>
<dbReference type="GO" id="GO:0043386">
    <property type="term" value="P:mycotoxin biosynthetic process"/>
    <property type="evidence" value="ECO:0007669"/>
    <property type="project" value="InterPro"/>
</dbReference>
<feature type="transmembrane region" description="Helical" evidence="3">
    <location>
        <begin position="53"/>
        <end position="75"/>
    </location>
</feature>
<dbReference type="AlphaFoldDB" id="A0A135STC2"/>
<keyword evidence="5" id="KW-1185">Reference proteome</keyword>
<dbReference type="PANTHER" id="PTHR33365">
    <property type="entry name" value="YALI0B05434P"/>
    <property type="match status" value="1"/>
</dbReference>